<comment type="caution">
    <text evidence="9">The sequence shown here is derived from an EMBL/GenBank/DDBJ whole genome shotgun (WGS) entry which is preliminary data.</text>
</comment>
<comment type="function">
    <text evidence="7">Functions as a peptidoglycan terminase that cleaves nascent peptidoglycan strands endolytically to terminate their elongation.</text>
</comment>
<evidence type="ECO:0000256" key="6">
    <source>
        <dbReference type="ARBA" id="ARBA00023316"/>
    </source>
</evidence>
<dbReference type="PANTHER" id="PTHR30518:SF2">
    <property type="entry name" value="ENDOLYTIC MUREIN TRANSGLYCOSYLASE"/>
    <property type="match status" value="1"/>
</dbReference>
<evidence type="ECO:0000256" key="4">
    <source>
        <dbReference type="ARBA" id="ARBA00023136"/>
    </source>
</evidence>
<dbReference type="Pfam" id="PF02618">
    <property type="entry name" value="YceG"/>
    <property type="match status" value="1"/>
</dbReference>
<comment type="similarity">
    <text evidence="7">Belongs to the transglycosylase MltG family.</text>
</comment>
<evidence type="ECO:0000313" key="10">
    <source>
        <dbReference type="Proteomes" id="UP001595583"/>
    </source>
</evidence>
<dbReference type="RefSeq" id="WP_378222282.1">
    <property type="nucleotide sequence ID" value="NZ_JBHRTK010000015.1"/>
</dbReference>
<keyword evidence="4 7" id="KW-0472">Membrane</keyword>
<evidence type="ECO:0000256" key="5">
    <source>
        <dbReference type="ARBA" id="ARBA00023239"/>
    </source>
</evidence>
<comment type="catalytic activity">
    <reaction evidence="7">
        <text>a peptidoglycan chain = a peptidoglycan chain with N-acetyl-1,6-anhydromuramyl-[peptide] at the reducing end + a peptidoglycan chain with N-acetylglucosamine at the non-reducing end.</text>
        <dbReference type="EC" id="4.2.2.29"/>
    </reaction>
</comment>
<evidence type="ECO:0000256" key="3">
    <source>
        <dbReference type="ARBA" id="ARBA00022989"/>
    </source>
</evidence>
<gene>
    <name evidence="7 9" type="primary">mltG</name>
    <name evidence="9" type="ORF">ACFOHJ_16395</name>
</gene>
<reference evidence="10" key="1">
    <citation type="journal article" date="2019" name="Int. J. Syst. Evol. Microbiol.">
        <title>The Global Catalogue of Microorganisms (GCM) 10K type strain sequencing project: providing services to taxonomists for standard genome sequencing and annotation.</title>
        <authorList>
            <consortium name="The Broad Institute Genomics Platform"/>
            <consortium name="The Broad Institute Genome Sequencing Center for Infectious Disease"/>
            <person name="Wu L."/>
            <person name="Ma J."/>
        </authorList>
    </citation>
    <scope>NUCLEOTIDE SEQUENCE [LARGE SCALE GENOMIC DNA]</scope>
    <source>
        <strain evidence="10">KCTC 52165</strain>
    </source>
</reference>
<keyword evidence="7" id="KW-0997">Cell inner membrane</keyword>
<dbReference type="CDD" id="cd08010">
    <property type="entry name" value="MltG_like"/>
    <property type="match status" value="1"/>
</dbReference>
<comment type="subcellular location">
    <subcellularLocation>
        <location evidence="7">Cell inner membrane</location>
        <topology evidence="7">Single-pass membrane protein</topology>
    </subcellularLocation>
</comment>
<accession>A0ABV7KJQ9</accession>
<dbReference type="EMBL" id="JBHRTK010000015">
    <property type="protein sequence ID" value="MFC3207807.1"/>
    <property type="molecule type" value="Genomic_DNA"/>
</dbReference>
<feature type="region of interest" description="Disordered" evidence="8">
    <location>
        <begin position="373"/>
        <end position="392"/>
    </location>
</feature>
<dbReference type="Gene3D" id="3.30.1490.480">
    <property type="entry name" value="Endolytic murein transglycosylase"/>
    <property type="match status" value="1"/>
</dbReference>
<keyword evidence="10" id="KW-1185">Reference proteome</keyword>
<keyword evidence="3 7" id="KW-1133">Transmembrane helix</keyword>
<protein>
    <recommendedName>
        <fullName evidence="7">Endolytic murein transglycosylase</fullName>
        <ecNumber evidence="7">4.2.2.29</ecNumber>
    </recommendedName>
    <alternativeName>
        <fullName evidence="7">Peptidoglycan lytic transglycosylase</fullName>
    </alternativeName>
    <alternativeName>
        <fullName evidence="7">Peptidoglycan polymerization terminase</fullName>
    </alternativeName>
</protein>
<dbReference type="Proteomes" id="UP001595583">
    <property type="component" value="Unassembled WGS sequence"/>
</dbReference>
<proteinExistence type="inferred from homology"/>
<dbReference type="NCBIfam" id="TIGR00247">
    <property type="entry name" value="endolytic transglycosylase MltG"/>
    <property type="match status" value="1"/>
</dbReference>
<evidence type="ECO:0000256" key="1">
    <source>
        <dbReference type="ARBA" id="ARBA00022475"/>
    </source>
</evidence>
<feature type="site" description="Important for catalytic activity" evidence="7">
    <location>
        <position position="252"/>
    </location>
</feature>
<dbReference type="PANTHER" id="PTHR30518">
    <property type="entry name" value="ENDOLYTIC MUREIN TRANSGLYCOSYLASE"/>
    <property type="match status" value="1"/>
</dbReference>
<dbReference type="HAMAP" id="MF_02065">
    <property type="entry name" value="MltG"/>
    <property type="match status" value="1"/>
</dbReference>
<evidence type="ECO:0000256" key="2">
    <source>
        <dbReference type="ARBA" id="ARBA00022692"/>
    </source>
</evidence>
<keyword evidence="5 7" id="KW-0456">Lyase</keyword>
<keyword evidence="6 7" id="KW-0961">Cell wall biogenesis/degradation</keyword>
<feature type="transmembrane region" description="Helical" evidence="7">
    <location>
        <begin position="49"/>
        <end position="73"/>
    </location>
</feature>
<organism evidence="9 10">
    <name type="scientific">Aquamicrobium soli</name>
    <dbReference type="NCBI Taxonomy" id="1811518"/>
    <lineage>
        <taxon>Bacteria</taxon>
        <taxon>Pseudomonadati</taxon>
        <taxon>Pseudomonadota</taxon>
        <taxon>Alphaproteobacteria</taxon>
        <taxon>Hyphomicrobiales</taxon>
        <taxon>Phyllobacteriaceae</taxon>
        <taxon>Aquamicrobium</taxon>
    </lineage>
</organism>
<dbReference type="EC" id="4.2.2.29" evidence="7"/>
<evidence type="ECO:0000313" key="9">
    <source>
        <dbReference type="EMBL" id="MFC3207807.1"/>
    </source>
</evidence>
<dbReference type="Gene3D" id="3.30.160.60">
    <property type="entry name" value="Classic Zinc Finger"/>
    <property type="match status" value="1"/>
</dbReference>
<keyword evidence="1 7" id="KW-1003">Cell membrane</keyword>
<sequence>MSNTPDNPGEFAPRAAASGPIIPKTANEALRPEAGTPPPKRSRASRSQFVVFLNFLVSLIMLVVLGAGIGVYFGREAFLEPGPSAAGDTFLVKPKMGVADIADQLERRNLISDARIFRLGVRAYGNETALKAGEYEIKPQASMRDIMELLKSGKSVLYSLTIPEGLTVEQAWQRISEQEALTGDMPATMPPEGSLATDTLRFTRGATRQQMVDKLLADQKQLVEDVWQRRSPDLPLANIEEFVTLASIVEKETGRGDERSRVAAVFLNRLAKGMRLQSDPTIIYGLFGGKGKPADRPIYQSDIAKQTPYNTYLINGLPPTPIANPGRAALEAVANPSKTKDLYFVADGTGGHVFASTLEEHNENVARYRKWQKQQAAEAAKASENAGESTEQ</sequence>
<evidence type="ECO:0000256" key="7">
    <source>
        <dbReference type="HAMAP-Rule" id="MF_02065"/>
    </source>
</evidence>
<name>A0ABV7KJQ9_9HYPH</name>
<keyword evidence="2 7" id="KW-0812">Transmembrane</keyword>
<dbReference type="InterPro" id="IPR003770">
    <property type="entry name" value="MLTG-like"/>
</dbReference>
<feature type="region of interest" description="Disordered" evidence="8">
    <location>
        <begin position="1"/>
        <end position="42"/>
    </location>
</feature>
<evidence type="ECO:0000256" key="8">
    <source>
        <dbReference type="SAM" id="MobiDB-lite"/>
    </source>
</evidence>